<evidence type="ECO:0000256" key="1">
    <source>
        <dbReference type="ARBA" id="ARBA00004167"/>
    </source>
</evidence>
<dbReference type="OrthoDB" id="770444at2759"/>
<reference evidence="10 11" key="1">
    <citation type="journal article" date="2019" name="Genome Biol. Evol.">
        <title>The Rhododendron genome and chromosomal organization provide insight into shared whole-genome duplications across the heath family (Ericaceae).</title>
        <authorList>
            <person name="Soza V.L."/>
            <person name="Lindsley D."/>
            <person name="Waalkes A."/>
            <person name="Ramage E."/>
            <person name="Patwardhan R.P."/>
            <person name="Burton J.N."/>
            <person name="Adey A."/>
            <person name="Kumar A."/>
            <person name="Qiu R."/>
            <person name="Shendure J."/>
            <person name="Hall B."/>
        </authorList>
    </citation>
    <scope>NUCLEOTIDE SEQUENCE [LARGE SCALE GENOMIC DNA]</scope>
    <source>
        <strain evidence="10">RSF 1966-606</strain>
    </source>
</reference>
<keyword evidence="3" id="KW-0813">Transport</keyword>
<evidence type="ECO:0000313" key="11">
    <source>
        <dbReference type="Proteomes" id="UP000428333"/>
    </source>
</evidence>
<comment type="caution">
    <text evidence="10">The sequence shown here is derived from an EMBL/GenBank/DDBJ whole genome shotgun (WGS) entry which is preliminary data.</text>
</comment>
<name>A0A6A4M9I2_9ERIC</name>
<evidence type="ECO:0000256" key="4">
    <source>
        <dbReference type="ARBA" id="ARBA00022692"/>
    </source>
</evidence>
<organism evidence="10 11">
    <name type="scientific">Rhododendron williamsianum</name>
    <dbReference type="NCBI Taxonomy" id="262921"/>
    <lineage>
        <taxon>Eukaryota</taxon>
        <taxon>Viridiplantae</taxon>
        <taxon>Streptophyta</taxon>
        <taxon>Embryophyta</taxon>
        <taxon>Tracheophyta</taxon>
        <taxon>Spermatophyta</taxon>
        <taxon>Magnoliopsida</taxon>
        <taxon>eudicotyledons</taxon>
        <taxon>Gunneridae</taxon>
        <taxon>Pentapetalae</taxon>
        <taxon>asterids</taxon>
        <taxon>Ericales</taxon>
        <taxon>Ericaceae</taxon>
        <taxon>Ericoideae</taxon>
        <taxon>Rhodoreae</taxon>
        <taxon>Rhododendron</taxon>
    </lineage>
</organism>
<keyword evidence="4 9" id="KW-0812">Transmembrane</keyword>
<gene>
    <name evidence="10" type="ORF">C3L33_01431</name>
</gene>
<feature type="region of interest" description="Disordered" evidence="8">
    <location>
        <begin position="50"/>
        <end position="71"/>
    </location>
</feature>
<comment type="subcellular location">
    <subcellularLocation>
        <location evidence="1">Membrane</location>
        <topology evidence="1">Single-pass membrane protein</topology>
    </subcellularLocation>
</comment>
<dbReference type="InterPro" id="IPR040359">
    <property type="entry name" value="GDU"/>
</dbReference>
<evidence type="ECO:0000256" key="5">
    <source>
        <dbReference type="ARBA" id="ARBA00022970"/>
    </source>
</evidence>
<feature type="compositionally biased region" description="Basic and acidic residues" evidence="8">
    <location>
        <begin position="59"/>
        <end position="71"/>
    </location>
</feature>
<keyword evidence="7 9" id="KW-0472">Membrane</keyword>
<keyword evidence="11" id="KW-1185">Reference proteome</keyword>
<evidence type="ECO:0000256" key="2">
    <source>
        <dbReference type="ARBA" id="ARBA00009977"/>
    </source>
</evidence>
<evidence type="ECO:0000256" key="9">
    <source>
        <dbReference type="SAM" id="Phobius"/>
    </source>
</evidence>
<evidence type="ECO:0000256" key="7">
    <source>
        <dbReference type="ARBA" id="ARBA00023136"/>
    </source>
</evidence>
<dbReference type="EMBL" id="QEFC01000081">
    <property type="protein sequence ID" value="KAE9466660.1"/>
    <property type="molecule type" value="Genomic_DNA"/>
</dbReference>
<dbReference type="GO" id="GO:0006865">
    <property type="term" value="P:amino acid transport"/>
    <property type="evidence" value="ECO:0007669"/>
    <property type="project" value="UniProtKB-KW"/>
</dbReference>
<comment type="similarity">
    <text evidence="2">Belongs to the GLUTAMINE DUMPER 1 (TC 9.B.60) family.</text>
</comment>
<evidence type="ECO:0000313" key="10">
    <source>
        <dbReference type="EMBL" id="KAE9466660.1"/>
    </source>
</evidence>
<dbReference type="PANTHER" id="PTHR33228:SF76">
    <property type="entry name" value="PROTEIN GLUTAMINE DUMPER 7"/>
    <property type="match status" value="1"/>
</dbReference>
<dbReference type="Proteomes" id="UP000428333">
    <property type="component" value="Linkage Group LG01"/>
</dbReference>
<evidence type="ECO:0000256" key="3">
    <source>
        <dbReference type="ARBA" id="ARBA00022448"/>
    </source>
</evidence>
<accession>A0A6A4M9I2</accession>
<evidence type="ECO:0000256" key="8">
    <source>
        <dbReference type="SAM" id="MobiDB-lite"/>
    </source>
</evidence>
<keyword evidence="5" id="KW-0029">Amino-acid transport</keyword>
<dbReference type="AlphaFoldDB" id="A0A6A4M9I2"/>
<keyword evidence="6 9" id="KW-1133">Transmembrane helix</keyword>
<sequence length="106" mass="11306">MRPVSTNSTTNSTVWRLNSPIPYLFGGLALMLGLITIALILLICSHRKQAHSTPSGDAGDGKRPGTDEADLRPKILVIMAGNTKPTFLATPISSSTEKKSCDIDLV</sequence>
<protein>
    <submittedName>
        <fullName evidence="10">Uncharacterized protein</fullName>
    </submittedName>
</protein>
<dbReference type="GO" id="GO:0080143">
    <property type="term" value="P:regulation of amino acid export"/>
    <property type="evidence" value="ECO:0007669"/>
    <property type="project" value="InterPro"/>
</dbReference>
<evidence type="ECO:0000256" key="6">
    <source>
        <dbReference type="ARBA" id="ARBA00022989"/>
    </source>
</evidence>
<dbReference type="PANTHER" id="PTHR33228">
    <property type="entry name" value="PROTEIN GLUTAMINE DUMPER 4-RELATED"/>
    <property type="match status" value="1"/>
</dbReference>
<proteinExistence type="inferred from homology"/>
<feature type="non-terminal residue" evidence="10">
    <location>
        <position position="1"/>
    </location>
</feature>
<dbReference type="GO" id="GO:0016020">
    <property type="term" value="C:membrane"/>
    <property type="evidence" value="ECO:0007669"/>
    <property type="project" value="UniProtKB-SubCell"/>
</dbReference>
<feature type="transmembrane region" description="Helical" evidence="9">
    <location>
        <begin position="20"/>
        <end position="44"/>
    </location>
</feature>